<dbReference type="InterPro" id="IPR018392">
    <property type="entry name" value="LysM"/>
</dbReference>
<dbReference type="GO" id="GO:0004040">
    <property type="term" value="F:amidase activity"/>
    <property type="evidence" value="ECO:0007669"/>
    <property type="project" value="InterPro"/>
</dbReference>
<dbReference type="AlphaFoldDB" id="A0A940P3P3"/>
<dbReference type="CDD" id="cd00118">
    <property type="entry name" value="LysM"/>
    <property type="match status" value="9"/>
</dbReference>
<evidence type="ECO:0000256" key="2">
    <source>
        <dbReference type="ARBA" id="ARBA00022529"/>
    </source>
</evidence>
<feature type="domain" description="LysM" evidence="6">
    <location>
        <begin position="580"/>
        <end position="623"/>
    </location>
</feature>
<evidence type="ECO:0000256" key="1">
    <source>
        <dbReference type="ARBA" id="ARBA00010266"/>
    </source>
</evidence>
<feature type="domain" description="LysM" evidence="6">
    <location>
        <begin position="761"/>
        <end position="804"/>
    </location>
</feature>
<dbReference type="Pfam" id="PF01476">
    <property type="entry name" value="LysM"/>
    <property type="match status" value="9"/>
</dbReference>
<dbReference type="PANTHER" id="PTHR33734">
    <property type="entry name" value="LYSM DOMAIN-CONTAINING GPI-ANCHORED PROTEIN 2"/>
    <property type="match status" value="1"/>
</dbReference>
<dbReference type="GO" id="GO:0008932">
    <property type="term" value="F:lytic endotransglycosylase activity"/>
    <property type="evidence" value="ECO:0007669"/>
    <property type="project" value="TreeGrafter"/>
</dbReference>
<dbReference type="Pfam" id="PF01832">
    <property type="entry name" value="Glucosaminidase"/>
    <property type="match status" value="1"/>
</dbReference>
<feature type="compositionally biased region" description="Low complexity" evidence="5">
    <location>
        <begin position="383"/>
        <end position="392"/>
    </location>
</feature>
<accession>A0A940P3P3</accession>
<evidence type="ECO:0000313" key="8">
    <source>
        <dbReference type="Proteomes" id="UP000674938"/>
    </source>
</evidence>
<keyword evidence="2" id="KW-0929">Antimicrobial</keyword>
<dbReference type="SUPFAM" id="SSF54106">
    <property type="entry name" value="LysM domain"/>
    <property type="match status" value="9"/>
</dbReference>
<dbReference type="InterPro" id="IPR036779">
    <property type="entry name" value="LysM_dom_sf"/>
</dbReference>
<dbReference type="Gene3D" id="1.10.530.10">
    <property type="match status" value="1"/>
</dbReference>
<comment type="similarity">
    <text evidence="1">Belongs to the glycosyl hydrolase 73 family.</text>
</comment>
<feature type="domain" description="LysM" evidence="6">
    <location>
        <begin position="815"/>
        <end position="858"/>
    </location>
</feature>
<dbReference type="GO" id="GO:0031640">
    <property type="term" value="P:killing of cells of another organism"/>
    <property type="evidence" value="ECO:0007669"/>
    <property type="project" value="UniProtKB-KW"/>
</dbReference>
<evidence type="ECO:0000256" key="5">
    <source>
        <dbReference type="SAM" id="MobiDB-lite"/>
    </source>
</evidence>
<evidence type="ECO:0000256" key="4">
    <source>
        <dbReference type="ARBA" id="ARBA00032108"/>
    </source>
</evidence>
<name>A0A940P3P3_9ENTE</name>
<dbReference type="PROSITE" id="PS51782">
    <property type="entry name" value="LYSM"/>
    <property type="match status" value="9"/>
</dbReference>
<protein>
    <recommendedName>
        <fullName evidence="4">Peptidoglycan hydrolase</fullName>
    </recommendedName>
</protein>
<evidence type="ECO:0000259" key="6">
    <source>
        <dbReference type="PROSITE" id="PS51782"/>
    </source>
</evidence>
<evidence type="ECO:0000313" key="7">
    <source>
        <dbReference type="EMBL" id="MBP1040445.1"/>
    </source>
</evidence>
<feature type="domain" description="LysM" evidence="6">
    <location>
        <begin position="699"/>
        <end position="742"/>
    </location>
</feature>
<reference evidence="7" key="1">
    <citation type="submission" date="2020-12" db="EMBL/GenBank/DDBJ databases">
        <title>Vagococcus allomyrinae sp. nov. and Enterococcus lavae sp. nov., isolated from the larvae of Allomyrina dichotoma.</title>
        <authorList>
            <person name="Lee S.D."/>
        </authorList>
    </citation>
    <scope>NUCLEOTIDE SEQUENCE</scope>
    <source>
        <strain evidence="7">BWB3-3</strain>
    </source>
</reference>
<feature type="region of interest" description="Disordered" evidence="5">
    <location>
        <begin position="370"/>
        <end position="395"/>
    </location>
</feature>
<sequence length="859" mass="89817">MNEKQHRRKTNKQTTLKLLAPFKKGVSLFGTTAMLTAAVIPTFAAKVEADEMNELEPKTLDSNEVSQGAVEQTEQTTQQSTEVSQSDSALSSETEPSEVPTPTVDSTEVSVLTESSSEEVAPEPASNVMSASMMMRSVTPSAFIEQVGAQAQSVAAANNLYASVMIAQAILESAWGNSALSVSPNHNLFGIKGSYNGQYVEMRTQEVYNGKWVTVTAKFRKYPSHTESLQDNAYVLKNTSFQSGVYFYSGAWKSNTNSYRDATAWLTGRYATDPGYAGKLNTIIENNNLTRFDTPGSGNGNTGGNTGENTGSGNGSITTPSNGTYTIASGDTLSSIARKHGVTVANLKSWNSLTSDLIYVGQKLVVTAPSTGNGGSTGGNTGGTTTPSTGTSHSVVSGDTLSSIARKYGVTVANLKYWNSLTSDMIYVGQKLNVKASGSTNTGNNNSGTTTPSATSYSVVAGDTLSSIARKYGVTVANLKSWNSLSSDTIYVGQKLNVKATGGTSTGNNNSGTTTPSATSYSVVSGDTLSSIARKYGVTVANLKSWNSLSSDIIYVGQKLSVKGTSSGTTGNTGSTASGTSHTIVSGDTLSSIARKYGVTVENLKSWNNLSSNIIYVGQKLSVKGASSSTNSGTTTTNGTTHTIASGDTLSSIARKYGVTVANLKSWNQLSGDIIYVGQRLSVKGSTANSSTTTTPTGNSYTVVSGDTLSSVARKYNTTVANIKSWNKLSSDTIYVGQKLSIGSSSGTTSNNTSSTPTSTASYTVVSGDTLTGIASRHGVSVTNLKSWNKLTSDTIYIGQKLAVKGGSTSTATSQTYKIVSGDTLWSIANKHKVSVKQLTTWNNLKGDAIYVGQSLRVK</sequence>
<feature type="domain" description="LysM" evidence="6">
    <location>
        <begin position="519"/>
        <end position="562"/>
    </location>
</feature>
<dbReference type="SMART" id="SM00047">
    <property type="entry name" value="LYZ2"/>
    <property type="match status" value="1"/>
</dbReference>
<dbReference type="Proteomes" id="UP000674938">
    <property type="component" value="Unassembled WGS sequence"/>
</dbReference>
<dbReference type="SMART" id="SM00257">
    <property type="entry name" value="LysM"/>
    <property type="match status" value="9"/>
</dbReference>
<feature type="compositionally biased region" description="Gly residues" evidence="5">
    <location>
        <begin position="372"/>
        <end position="382"/>
    </location>
</feature>
<dbReference type="InterPro" id="IPR002901">
    <property type="entry name" value="MGlyc_endo_b_GlcNAc-like_dom"/>
</dbReference>
<feature type="region of interest" description="Disordered" evidence="5">
    <location>
        <begin position="292"/>
        <end position="322"/>
    </location>
</feature>
<feature type="domain" description="LysM" evidence="6">
    <location>
        <begin position="640"/>
        <end position="683"/>
    </location>
</feature>
<feature type="compositionally biased region" description="Low complexity" evidence="5">
    <location>
        <begin position="70"/>
        <end position="86"/>
    </location>
</feature>
<organism evidence="7 8">
    <name type="scientific">Vagococcus allomyrinae</name>
    <dbReference type="NCBI Taxonomy" id="2794353"/>
    <lineage>
        <taxon>Bacteria</taxon>
        <taxon>Bacillati</taxon>
        <taxon>Bacillota</taxon>
        <taxon>Bacilli</taxon>
        <taxon>Lactobacillales</taxon>
        <taxon>Enterococcaceae</taxon>
        <taxon>Vagococcus</taxon>
    </lineage>
</organism>
<evidence type="ECO:0000256" key="3">
    <source>
        <dbReference type="ARBA" id="ARBA00022638"/>
    </source>
</evidence>
<dbReference type="PANTHER" id="PTHR33734:SF22">
    <property type="entry name" value="MEMBRANE-BOUND LYTIC MUREIN TRANSGLYCOSYLASE D"/>
    <property type="match status" value="1"/>
</dbReference>
<keyword evidence="8" id="KW-1185">Reference proteome</keyword>
<comment type="caution">
    <text evidence="7">The sequence shown here is derived from an EMBL/GenBank/DDBJ whole genome shotgun (WGS) entry which is preliminary data.</text>
</comment>
<feature type="region of interest" description="Disordered" evidence="5">
    <location>
        <begin position="56"/>
        <end position="125"/>
    </location>
</feature>
<keyword evidence="3" id="KW-0081">Bacteriolytic enzyme</keyword>
<dbReference type="Gene3D" id="3.10.350.10">
    <property type="entry name" value="LysM domain"/>
    <property type="match status" value="9"/>
</dbReference>
<feature type="domain" description="LysM" evidence="6">
    <location>
        <begin position="455"/>
        <end position="498"/>
    </location>
</feature>
<gene>
    <name evidence="7" type="ORF">I6N95_05390</name>
</gene>
<feature type="compositionally biased region" description="Gly residues" evidence="5">
    <location>
        <begin position="297"/>
        <end position="314"/>
    </location>
</feature>
<feature type="compositionally biased region" description="Low complexity" evidence="5">
    <location>
        <begin position="103"/>
        <end position="115"/>
    </location>
</feature>
<feature type="domain" description="LysM" evidence="6">
    <location>
        <begin position="323"/>
        <end position="366"/>
    </location>
</feature>
<dbReference type="Gene3D" id="4.10.80.30">
    <property type="entry name" value="DNA polymerase, domain 6"/>
    <property type="match status" value="1"/>
</dbReference>
<proteinExistence type="inferred from homology"/>
<feature type="domain" description="LysM" evidence="6">
    <location>
        <begin position="391"/>
        <end position="434"/>
    </location>
</feature>
<dbReference type="EMBL" id="JAEEGA010000002">
    <property type="protein sequence ID" value="MBP1040445.1"/>
    <property type="molecule type" value="Genomic_DNA"/>
</dbReference>
<dbReference type="GO" id="GO:0042742">
    <property type="term" value="P:defense response to bacterium"/>
    <property type="evidence" value="ECO:0007669"/>
    <property type="project" value="UniProtKB-KW"/>
</dbReference>